<dbReference type="GO" id="GO:0004084">
    <property type="term" value="F:branched-chain-amino-acid transaminase activity"/>
    <property type="evidence" value="ECO:0007669"/>
    <property type="project" value="InterPro"/>
</dbReference>
<dbReference type="InterPro" id="IPR036038">
    <property type="entry name" value="Aminotransferase-like"/>
</dbReference>
<name>A0A443S9N7_9ACAR</name>
<keyword evidence="5" id="KW-0663">Pyridoxal phosphate</keyword>
<comment type="similarity">
    <text evidence="2">Belongs to the class-IV pyridoxal-phosphate-dependent aminotransferase family.</text>
</comment>
<evidence type="ECO:0000256" key="1">
    <source>
        <dbReference type="ARBA" id="ARBA00001933"/>
    </source>
</evidence>
<dbReference type="Gene3D" id="3.20.10.10">
    <property type="entry name" value="D-amino Acid Aminotransferase, subunit A, domain 2"/>
    <property type="match status" value="1"/>
</dbReference>
<dbReference type="EMBL" id="NCKV01005175">
    <property type="protein sequence ID" value="RWS24241.1"/>
    <property type="molecule type" value="Genomic_DNA"/>
</dbReference>
<keyword evidence="4" id="KW-0808">Transferase</keyword>
<keyword evidence="6" id="KW-0028">Amino-acid biosynthesis</keyword>
<dbReference type="Proteomes" id="UP000288716">
    <property type="component" value="Unassembled WGS sequence"/>
</dbReference>
<evidence type="ECO:0000313" key="8">
    <source>
        <dbReference type="Proteomes" id="UP000288716"/>
    </source>
</evidence>
<dbReference type="PANTHER" id="PTHR11825">
    <property type="entry name" value="SUBGROUP IIII AMINOTRANSFERASE"/>
    <property type="match status" value="1"/>
</dbReference>
<keyword evidence="6" id="KW-0100">Branched-chain amino acid biosynthesis</keyword>
<sequence>MVFDSFRWYYGFDGKFRIFQAAYKLERINYGAPILNMPTIPKEKLFACLKIYMEGARDNGYIPDPARNQSLYFQANLISTGNTIKLAAADEVFVAVVGRITNDLFANTKESVRIRVETERVRNFDGSLIYVKTPSNYASTFGPDKQTKDMGYDISMWLYNEKCKKQCIAELSMANVFFVMKDRYNPNKRILVTMREKYIVFPGSFRNATITIAQSFVRITLSFNKRINTLLL</sequence>
<keyword evidence="8" id="KW-1185">Reference proteome</keyword>
<evidence type="ECO:0000256" key="3">
    <source>
        <dbReference type="ARBA" id="ARBA00022576"/>
    </source>
</evidence>
<dbReference type="PANTHER" id="PTHR11825:SF44">
    <property type="entry name" value="BRANCHED-CHAIN-AMINO-ACID AMINOTRANSFERASE"/>
    <property type="match status" value="1"/>
</dbReference>
<reference evidence="7 8" key="1">
    <citation type="journal article" date="2018" name="Gigascience">
        <title>Genomes of trombidid mites reveal novel predicted allergens and laterally-transferred genes associated with secondary metabolism.</title>
        <authorList>
            <person name="Dong X."/>
            <person name="Chaisiri K."/>
            <person name="Xia D."/>
            <person name="Armstrong S.D."/>
            <person name="Fang Y."/>
            <person name="Donnelly M.J."/>
            <person name="Kadowaki T."/>
            <person name="McGarry J.W."/>
            <person name="Darby A.C."/>
            <person name="Makepeace B.L."/>
        </authorList>
    </citation>
    <scope>NUCLEOTIDE SEQUENCE [LARGE SCALE GENOMIC DNA]</scope>
    <source>
        <strain evidence="7">UoL-UT</strain>
    </source>
</reference>
<proteinExistence type="inferred from homology"/>
<evidence type="ECO:0000313" key="7">
    <source>
        <dbReference type="EMBL" id="RWS24241.1"/>
    </source>
</evidence>
<dbReference type="AlphaFoldDB" id="A0A443S9N7"/>
<evidence type="ECO:0000256" key="2">
    <source>
        <dbReference type="ARBA" id="ARBA00009320"/>
    </source>
</evidence>
<dbReference type="GO" id="GO:0009082">
    <property type="term" value="P:branched-chain amino acid biosynthetic process"/>
    <property type="evidence" value="ECO:0007669"/>
    <property type="project" value="UniProtKB-KW"/>
</dbReference>
<evidence type="ECO:0000256" key="4">
    <source>
        <dbReference type="ARBA" id="ARBA00022679"/>
    </source>
</evidence>
<dbReference type="InterPro" id="IPR043131">
    <property type="entry name" value="BCAT-like_N"/>
</dbReference>
<dbReference type="Gene3D" id="3.30.470.10">
    <property type="match status" value="1"/>
</dbReference>
<dbReference type="SUPFAM" id="SSF56752">
    <property type="entry name" value="D-aminoacid aminotransferase-like PLP-dependent enzymes"/>
    <property type="match status" value="1"/>
</dbReference>
<dbReference type="VEuPathDB" id="VectorBase:LDEU007799"/>
<comment type="cofactor">
    <cofactor evidence="1">
        <name>pyridoxal 5'-phosphate</name>
        <dbReference type="ChEBI" id="CHEBI:597326"/>
    </cofactor>
</comment>
<keyword evidence="3" id="KW-0032">Aminotransferase</keyword>
<dbReference type="InterPro" id="IPR043132">
    <property type="entry name" value="BCAT-like_C"/>
</dbReference>
<evidence type="ECO:0000256" key="6">
    <source>
        <dbReference type="ARBA" id="ARBA00023304"/>
    </source>
</evidence>
<gene>
    <name evidence="7" type="ORF">B4U80_13248</name>
</gene>
<comment type="caution">
    <text evidence="7">The sequence shown here is derived from an EMBL/GenBank/DDBJ whole genome shotgun (WGS) entry which is preliminary data.</text>
</comment>
<dbReference type="STRING" id="299467.A0A443S9N7"/>
<evidence type="ECO:0000256" key="5">
    <source>
        <dbReference type="ARBA" id="ARBA00022898"/>
    </source>
</evidence>
<dbReference type="InterPro" id="IPR005786">
    <property type="entry name" value="B_amino_transII"/>
</dbReference>
<accession>A0A443S9N7</accession>
<organism evidence="7 8">
    <name type="scientific">Leptotrombidium deliense</name>
    <dbReference type="NCBI Taxonomy" id="299467"/>
    <lineage>
        <taxon>Eukaryota</taxon>
        <taxon>Metazoa</taxon>
        <taxon>Ecdysozoa</taxon>
        <taxon>Arthropoda</taxon>
        <taxon>Chelicerata</taxon>
        <taxon>Arachnida</taxon>
        <taxon>Acari</taxon>
        <taxon>Acariformes</taxon>
        <taxon>Trombidiformes</taxon>
        <taxon>Prostigmata</taxon>
        <taxon>Anystina</taxon>
        <taxon>Parasitengona</taxon>
        <taxon>Trombiculoidea</taxon>
        <taxon>Trombiculidae</taxon>
        <taxon>Leptotrombidium</taxon>
    </lineage>
</organism>
<protein>
    <submittedName>
        <fullName evidence="7">Uncharacterized protein</fullName>
    </submittedName>
</protein>
<dbReference type="OrthoDB" id="8112104at2759"/>